<protein>
    <submittedName>
        <fullName evidence="2">Unnamed protein product</fullName>
    </submittedName>
</protein>
<proteinExistence type="predicted"/>
<evidence type="ECO:0000256" key="1">
    <source>
        <dbReference type="SAM" id="MobiDB-lite"/>
    </source>
</evidence>
<dbReference type="Gene3D" id="1.10.287.3240">
    <property type="match status" value="1"/>
</dbReference>
<sequence length="72" mass="8150">MSELDEVDREEFYRLKKVSNKKQRDIAAADAEMEARRAAAQEKEGQKALEPEKEAPDAPDVLGEQEDADVIF</sequence>
<accession>A0AAN4YZ73</accession>
<dbReference type="AlphaFoldDB" id="A0AAN4YZ73"/>
<reference evidence="2" key="1">
    <citation type="submission" date="2023-04" db="EMBL/GenBank/DDBJ databases">
        <title>Aspergillus oryzae NBRC 4228.</title>
        <authorList>
            <person name="Ichikawa N."/>
            <person name="Sato H."/>
            <person name="Tonouchi N."/>
        </authorList>
    </citation>
    <scope>NUCLEOTIDE SEQUENCE</scope>
    <source>
        <strain evidence="2">NBRC 4228</strain>
    </source>
</reference>
<feature type="region of interest" description="Disordered" evidence="1">
    <location>
        <begin position="28"/>
        <end position="72"/>
    </location>
</feature>
<evidence type="ECO:0000313" key="2">
    <source>
        <dbReference type="EMBL" id="GMG37374.1"/>
    </source>
</evidence>
<dbReference type="Proteomes" id="UP001165205">
    <property type="component" value="Unassembled WGS sequence"/>
</dbReference>
<gene>
    <name evidence="2" type="ORF">Aory04_001224800</name>
</gene>
<comment type="caution">
    <text evidence="2">The sequence shown here is derived from an EMBL/GenBank/DDBJ whole genome shotgun (WGS) entry which is preliminary data.</text>
</comment>
<evidence type="ECO:0000313" key="3">
    <source>
        <dbReference type="Proteomes" id="UP001165205"/>
    </source>
</evidence>
<dbReference type="EMBL" id="BSYA01000237">
    <property type="protein sequence ID" value="GMG37374.1"/>
    <property type="molecule type" value="Genomic_DNA"/>
</dbReference>
<feature type="compositionally biased region" description="Acidic residues" evidence="1">
    <location>
        <begin position="63"/>
        <end position="72"/>
    </location>
</feature>
<name>A0AAN4YZ73_ASPOZ</name>
<feature type="compositionally biased region" description="Basic and acidic residues" evidence="1">
    <location>
        <begin position="28"/>
        <end position="56"/>
    </location>
</feature>
<organism evidence="2 3">
    <name type="scientific">Aspergillus oryzae</name>
    <name type="common">Yellow koji mold</name>
    <dbReference type="NCBI Taxonomy" id="5062"/>
    <lineage>
        <taxon>Eukaryota</taxon>
        <taxon>Fungi</taxon>
        <taxon>Dikarya</taxon>
        <taxon>Ascomycota</taxon>
        <taxon>Pezizomycotina</taxon>
        <taxon>Eurotiomycetes</taxon>
        <taxon>Eurotiomycetidae</taxon>
        <taxon>Eurotiales</taxon>
        <taxon>Aspergillaceae</taxon>
        <taxon>Aspergillus</taxon>
        <taxon>Aspergillus subgen. Circumdati</taxon>
    </lineage>
</organism>